<evidence type="ECO:0000313" key="4">
    <source>
        <dbReference type="Proteomes" id="UP000186058"/>
    </source>
</evidence>
<feature type="signal peptide" evidence="1">
    <location>
        <begin position="1"/>
        <end position="30"/>
    </location>
</feature>
<gene>
    <name evidence="3" type="ORF">A3844_09615</name>
</gene>
<evidence type="ECO:0000259" key="2">
    <source>
        <dbReference type="Pfam" id="PF07833"/>
    </source>
</evidence>
<sequence>MKNLNMSKIAVFFLAFVLTVMSLGPAAASAAAPNVKTIRVFVQSKEIHPKAAPILQGGRVYIEFRSVVLALGFKFNYDAAKKVITADSEDTSFKIDLKSGKTFLNGREFTYSKDAPMILGSGANVLVMNHLFNATSNIRVNYDAVHKNIVVYQTEAESVDYLSLANKEAVVPDADKVAIYTLLDKYIQAMNDEDALALMAVDRSPEAYYTNRNLSKDQVKLLLENNFLKHELKYTKKQATVVSYGPNKATVYFVYTVSDKDDKSSVIQLFYYLKSVVKASDGKWYLDNKGDTVLHVELLLSDE</sequence>
<accession>A0ABX3ETM0</accession>
<name>A0ABX3ETM0_9BACL</name>
<organism evidence="3 4">
    <name type="scientific">Paenibacillus helianthi</name>
    <dbReference type="NCBI Taxonomy" id="1349432"/>
    <lineage>
        <taxon>Bacteria</taxon>
        <taxon>Bacillati</taxon>
        <taxon>Bacillota</taxon>
        <taxon>Bacilli</taxon>
        <taxon>Bacillales</taxon>
        <taxon>Paenibacillaceae</taxon>
        <taxon>Paenibacillus</taxon>
    </lineage>
</organism>
<dbReference type="InterPro" id="IPR012854">
    <property type="entry name" value="Cu_amine_oxidase-like_N"/>
</dbReference>
<dbReference type="EMBL" id="LVWI01000034">
    <property type="protein sequence ID" value="OKP87663.1"/>
    <property type="molecule type" value="Genomic_DNA"/>
</dbReference>
<evidence type="ECO:0000313" key="3">
    <source>
        <dbReference type="EMBL" id="OKP87663.1"/>
    </source>
</evidence>
<dbReference type="Gene3D" id="3.10.450.50">
    <property type="match status" value="1"/>
</dbReference>
<feature type="domain" description="Copper amine oxidase-like N-terminal" evidence="2">
    <location>
        <begin position="42"/>
        <end position="149"/>
    </location>
</feature>
<keyword evidence="1" id="KW-0732">Signal</keyword>
<comment type="caution">
    <text evidence="3">The sequence shown here is derived from an EMBL/GenBank/DDBJ whole genome shotgun (WGS) entry which is preliminary data.</text>
</comment>
<dbReference type="InterPro" id="IPR032710">
    <property type="entry name" value="NTF2-like_dom_sf"/>
</dbReference>
<feature type="chain" id="PRO_5047151346" description="Copper amine oxidase-like N-terminal domain-containing protein" evidence="1">
    <location>
        <begin position="31"/>
        <end position="303"/>
    </location>
</feature>
<proteinExistence type="predicted"/>
<dbReference type="Proteomes" id="UP000186058">
    <property type="component" value="Unassembled WGS sequence"/>
</dbReference>
<evidence type="ECO:0000256" key="1">
    <source>
        <dbReference type="SAM" id="SignalP"/>
    </source>
</evidence>
<dbReference type="SUPFAM" id="SSF54427">
    <property type="entry name" value="NTF2-like"/>
    <property type="match status" value="1"/>
</dbReference>
<dbReference type="Pfam" id="PF07833">
    <property type="entry name" value="Cu_amine_oxidN1"/>
    <property type="match status" value="1"/>
</dbReference>
<keyword evidence="4" id="KW-1185">Reference proteome</keyword>
<reference evidence="3 4" key="1">
    <citation type="submission" date="2016-03" db="EMBL/GenBank/DDBJ databases">
        <authorList>
            <person name="Sant'Anna F.H."/>
            <person name="Ambrosini A."/>
            <person name="Souza R."/>
            <person name="Bach E."/>
            <person name="Fernandes G."/>
            <person name="Balsanelli E."/>
            <person name="Baura V.A."/>
            <person name="Souza E.M."/>
            <person name="Passaglia L."/>
        </authorList>
    </citation>
    <scope>NUCLEOTIDE SEQUENCE [LARGE SCALE GENOMIC DNA]</scope>
    <source>
        <strain evidence="3 4">P26E</strain>
    </source>
</reference>
<protein>
    <recommendedName>
        <fullName evidence="2">Copper amine oxidase-like N-terminal domain-containing protein</fullName>
    </recommendedName>
</protein>